<dbReference type="EMBL" id="JARYMX010000006">
    <property type="protein sequence ID" value="KAJ9544757.1"/>
    <property type="molecule type" value="Genomic_DNA"/>
</dbReference>
<accession>A0AA38W351</accession>
<reference evidence="1" key="1">
    <citation type="submission" date="2023-03" db="EMBL/GenBank/DDBJ databases">
        <title>Chromosome-scale reference genome and RAD-based genetic map of yellow starthistle (Centaurea solstitialis) reveal putative structural variation and QTLs associated with invader traits.</title>
        <authorList>
            <person name="Reatini B."/>
            <person name="Cang F.A."/>
            <person name="Jiang Q."/>
            <person name="Mckibben M.T.W."/>
            <person name="Barker M.S."/>
            <person name="Rieseberg L.H."/>
            <person name="Dlugosch K.M."/>
        </authorList>
    </citation>
    <scope>NUCLEOTIDE SEQUENCE</scope>
    <source>
        <strain evidence="1">CAN-66</strain>
        <tissue evidence="1">Leaf</tissue>
    </source>
</reference>
<gene>
    <name evidence="1" type="ORF">OSB04_024464</name>
</gene>
<organism evidence="1 2">
    <name type="scientific">Centaurea solstitialis</name>
    <name type="common">yellow star-thistle</name>
    <dbReference type="NCBI Taxonomy" id="347529"/>
    <lineage>
        <taxon>Eukaryota</taxon>
        <taxon>Viridiplantae</taxon>
        <taxon>Streptophyta</taxon>
        <taxon>Embryophyta</taxon>
        <taxon>Tracheophyta</taxon>
        <taxon>Spermatophyta</taxon>
        <taxon>Magnoliopsida</taxon>
        <taxon>eudicotyledons</taxon>
        <taxon>Gunneridae</taxon>
        <taxon>Pentapetalae</taxon>
        <taxon>asterids</taxon>
        <taxon>campanulids</taxon>
        <taxon>Asterales</taxon>
        <taxon>Asteraceae</taxon>
        <taxon>Carduoideae</taxon>
        <taxon>Cardueae</taxon>
        <taxon>Centaureinae</taxon>
        <taxon>Centaurea</taxon>
    </lineage>
</organism>
<dbReference type="Proteomes" id="UP001172457">
    <property type="component" value="Chromosome 6"/>
</dbReference>
<proteinExistence type="predicted"/>
<dbReference type="AlphaFoldDB" id="A0AA38W351"/>
<name>A0AA38W351_9ASTR</name>
<keyword evidence="2" id="KW-1185">Reference proteome</keyword>
<evidence type="ECO:0000313" key="1">
    <source>
        <dbReference type="EMBL" id="KAJ9544757.1"/>
    </source>
</evidence>
<protein>
    <submittedName>
        <fullName evidence="1">Uncharacterized protein</fullName>
    </submittedName>
</protein>
<evidence type="ECO:0000313" key="2">
    <source>
        <dbReference type="Proteomes" id="UP001172457"/>
    </source>
</evidence>
<comment type="caution">
    <text evidence="1">The sequence shown here is derived from an EMBL/GenBank/DDBJ whole genome shotgun (WGS) entry which is preliminary data.</text>
</comment>
<sequence>MGQRTTFQQIHERAWGRELQLERQRKRRREEQSNASTLGALESFLKVEEKECRVVFPEVLLRSKVRDHRSYQSFCQTHQKSCEQASTSKRGSVGHHRGFEKHWSSAKFRLRSFSR</sequence>